<accession>A0ABW2JAF2</accession>
<dbReference type="RefSeq" id="WP_382236459.1">
    <property type="nucleotide sequence ID" value="NZ_JBHTCC010000004.1"/>
</dbReference>
<dbReference type="EMBL" id="JBHTCC010000004">
    <property type="protein sequence ID" value="MFC7299865.1"/>
    <property type="molecule type" value="Genomic_DNA"/>
</dbReference>
<proteinExistence type="predicted"/>
<reference evidence="3" key="1">
    <citation type="journal article" date="2019" name="Int. J. Syst. Evol. Microbiol.">
        <title>The Global Catalogue of Microorganisms (GCM) 10K type strain sequencing project: providing services to taxonomists for standard genome sequencing and annotation.</title>
        <authorList>
            <consortium name="The Broad Institute Genomics Platform"/>
            <consortium name="The Broad Institute Genome Sequencing Center for Infectious Disease"/>
            <person name="Wu L."/>
            <person name="Ma J."/>
        </authorList>
    </citation>
    <scope>NUCLEOTIDE SEQUENCE [LARGE SCALE GENOMIC DNA]</scope>
    <source>
        <strain evidence="3">CCUG 36956</strain>
    </source>
</reference>
<dbReference type="InterPro" id="IPR025285">
    <property type="entry name" value="DUF4145"/>
</dbReference>
<gene>
    <name evidence="2" type="ORF">ACFQO0_15605</name>
</gene>
<comment type="caution">
    <text evidence="2">The sequence shown here is derived from an EMBL/GenBank/DDBJ whole genome shotgun (WGS) entry which is preliminary data.</text>
</comment>
<sequence length="211" mass="23307">MLHLNRNQFRTSFSSENLPHWSCTWCAQGTFKVVGDIVSVDCAATLSDLQKYSDLPWEAHSQRFSCRLECGHCKETVFVVGDASIEAQLEEHDGSGGGYYLRLTPTFFEPPLGIVSLPVNCPDKVAHAVIDACRFYWSSPSIAASLLRKSLERLLDAEGVAVAVDKIDGKGKGSRLNLHQRIELFAQTPKCDVDLLKALRLLGNVSSVLRL</sequence>
<name>A0ABW2JAF2_9BURK</name>
<feature type="domain" description="DUF4145" evidence="1">
    <location>
        <begin position="132"/>
        <end position="207"/>
    </location>
</feature>
<dbReference type="Pfam" id="PF13643">
    <property type="entry name" value="DUF4145"/>
    <property type="match status" value="1"/>
</dbReference>
<organism evidence="2 3">
    <name type="scientific">Herminiimonas aquatilis</name>
    <dbReference type="NCBI Taxonomy" id="345342"/>
    <lineage>
        <taxon>Bacteria</taxon>
        <taxon>Pseudomonadati</taxon>
        <taxon>Pseudomonadota</taxon>
        <taxon>Betaproteobacteria</taxon>
        <taxon>Burkholderiales</taxon>
        <taxon>Oxalobacteraceae</taxon>
        <taxon>Herminiimonas</taxon>
    </lineage>
</organism>
<dbReference type="Proteomes" id="UP001596379">
    <property type="component" value="Unassembled WGS sequence"/>
</dbReference>
<evidence type="ECO:0000313" key="3">
    <source>
        <dbReference type="Proteomes" id="UP001596379"/>
    </source>
</evidence>
<evidence type="ECO:0000259" key="1">
    <source>
        <dbReference type="Pfam" id="PF13643"/>
    </source>
</evidence>
<protein>
    <submittedName>
        <fullName evidence="2">DUF4145 domain-containing protein</fullName>
    </submittedName>
</protein>
<evidence type="ECO:0000313" key="2">
    <source>
        <dbReference type="EMBL" id="MFC7299865.1"/>
    </source>
</evidence>
<keyword evidence="3" id="KW-1185">Reference proteome</keyword>